<dbReference type="InterPro" id="IPR019979">
    <property type="entry name" value="Ribosomal_uS17_CS"/>
</dbReference>
<evidence type="ECO:0000256" key="6">
    <source>
        <dbReference type="HAMAP-Rule" id="MF_01345"/>
    </source>
</evidence>
<reference evidence="8 9" key="1">
    <citation type="journal article" date="2016" name="Nat. Commun.">
        <title>Thousands of microbial genomes shed light on interconnected biogeochemical processes in an aquifer system.</title>
        <authorList>
            <person name="Anantharaman K."/>
            <person name="Brown C.T."/>
            <person name="Hug L.A."/>
            <person name="Sharon I."/>
            <person name="Castelle C.J."/>
            <person name="Probst A.J."/>
            <person name="Thomas B.C."/>
            <person name="Singh A."/>
            <person name="Wilkins M.J."/>
            <person name="Karaoz U."/>
            <person name="Brodie E.L."/>
            <person name="Williams K.H."/>
            <person name="Hubbard S.S."/>
            <person name="Banfield J.F."/>
        </authorList>
    </citation>
    <scope>NUCLEOTIDE SEQUENCE [LARGE SCALE GENOMIC DNA]</scope>
</reference>
<dbReference type="Gene3D" id="2.40.50.140">
    <property type="entry name" value="Nucleic acid-binding proteins"/>
    <property type="match status" value="1"/>
</dbReference>
<organism evidence="8 9">
    <name type="scientific">Candidatus Sungbacteria bacterium RIFCSPLOWO2_01_FULL_59_16</name>
    <dbReference type="NCBI Taxonomy" id="1802280"/>
    <lineage>
        <taxon>Bacteria</taxon>
        <taxon>Candidatus Sungiibacteriota</taxon>
    </lineage>
</organism>
<dbReference type="GO" id="GO:0022627">
    <property type="term" value="C:cytosolic small ribosomal subunit"/>
    <property type="evidence" value="ECO:0007669"/>
    <property type="project" value="UniProtKB-UniRule"/>
</dbReference>
<evidence type="ECO:0000313" key="8">
    <source>
        <dbReference type="EMBL" id="OHA08975.1"/>
    </source>
</evidence>
<dbReference type="STRING" id="1802280.A3B37_03030"/>
<keyword evidence="4 6" id="KW-0689">Ribosomal protein</keyword>
<protein>
    <recommendedName>
        <fullName evidence="6">Small ribosomal subunit protein uS17</fullName>
    </recommendedName>
</protein>
<comment type="function">
    <text evidence="6">One of the primary rRNA binding proteins, it binds specifically to the 5'-end of 16S ribosomal RNA.</text>
</comment>
<dbReference type="PRINTS" id="PR00973">
    <property type="entry name" value="RIBOSOMALS17"/>
</dbReference>
<sequence>MRTLIGTIVSNRMQKTVVVRVDRLERHPKYRKYFRASRKLKAHAQDAAACGIGDVVKIAETRPLSKQKRWRVVEVVRRAPRDVEVEETAVESVDQAS</sequence>
<evidence type="ECO:0000256" key="1">
    <source>
        <dbReference type="ARBA" id="ARBA00010254"/>
    </source>
</evidence>
<gene>
    <name evidence="6" type="primary">rpsQ</name>
    <name evidence="8" type="ORF">A3B37_03030</name>
</gene>
<evidence type="ECO:0000256" key="7">
    <source>
        <dbReference type="RuleBase" id="RU003872"/>
    </source>
</evidence>
<dbReference type="Pfam" id="PF00366">
    <property type="entry name" value="Ribosomal_S17"/>
    <property type="match status" value="1"/>
</dbReference>
<dbReference type="PROSITE" id="PS00056">
    <property type="entry name" value="RIBOSOMAL_S17"/>
    <property type="match status" value="1"/>
</dbReference>
<dbReference type="InterPro" id="IPR019984">
    <property type="entry name" value="Ribosomal_uS17_bact/chlr"/>
</dbReference>
<dbReference type="EMBL" id="MHQS01000008">
    <property type="protein sequence ID" value="OHA08975.1"/>
    <property type="molecule type" value="Genomic_DNA"/>
</dbReference>
<evidence type="ECO:0000313" key="9">
    <source>
        <dbReference type="Proteomes" id="UP000176705"/>
    </source>
</evidence>
<accession>A0A1G2LBF4</accession>
<dbReference type="Proteomes" id="UP000176705">
    <property type="component" value="Unassembled WGS sequence"/>
</dbReference>
<evidence type="ECO:0000256" key="2">
    <source>
        <dbReference type="ARBA" id="ARBA00022730"/>
    </source>
</evidence>
<evidence type="ECO:0000256" key="4">
    <source>
        <dbReference type="ARBA" id="ARBA00022980"/>
    </source>
</evidence>
<dbReference type="NCBIfam" id="TIGR03635">
    <property type="entry name" value="uS17_bact"/>
    <property type="match status" value="1"/>
</dbReference>
<keyword evidence="5 6" id="KW-0687">Ribonucleoprotein</keyword>
<dbReference type="GO" id="GO:0006412">
    <property type="term" value="P:translation"/>
    <property type="evidence" value="ECO:0007669"/>
    <property type="project" value="UniProtKB-UniRule"/>
</dbReference>
<evidence type="ECO:0000256" key="3">
    <source>
        <dbReference type="ARBA" id="ARBA00022884"/>
    </source>
</evidence>
<proteinExistence type="inferred from homology"/>
<dbReference type="SUPFAM" id="SSF50249">
    <property type="entry name" value="Nucleic acid-binding proteins"/>
    <property type="match status" value="1"/>
</dbReference>
<name>A0A1G2LBF4_9BACT</name>
<dbReference type="PANTHER" id="PTHR10744:SF1">
    <property type="entry name" value="SMALL RIBOSOMAL SUBUNIT PROTEIN US17M"/>
    <property type="match status" value="1"/>
</dbReference>
<dbReference type="AlphaFoldDB" id="A0A1G2LBF4"/>
<dbReference type="PANTHER" id="PTHR10744">
    <property type="entry name" value="40S RIBOSOMAL PROTEIN S11 FAMILY MEMBER"/>
    <property type="match status" value="1"/>
</dbReference>
<evidence type="ECO:0000256" key="5">
    <source>
        <dbReference type="ARBA" id="ARBA00023274"/>
    </source>
</evidence>
<dbReference type="InterPro" id="IPR000266">
    <property type="entry name" value="Ribosomal_uS17"/>
</dbReference>
<dbReference type="GO" id="GO:0003735">
    <property type="term" value="F:structural constituent of ribosome"/>
    <property type="evidence" value="ECO:0007669"/>
    <property type="project" value="UniProtKB-UniRule"/>
</dbReference>
<keyword evidence="2 6" id="KW-0699">rRNA-binding</keyword>
<keyword evidence="3 6" id="KW-0694">RNA-binding</keyword>
<dbReference type="NCBIfam" id="NF004123">
    <property type="entry name" value="PRK05610.1"/>
    <property type="match status" value="1"/>
</dbReference>
<dbReference type="CDD" id="cd00364">
    <property type="entry name" value="Ribosomal_uS17"/>
    <property type="match status" value="1"/>
</dbReference>
<dbReference type="HAMAP" id="MF_01345_B">
    <property type="entry name" value="Ribosomal_uS17_B"/>
    <property type="match status" value="1"/>
</dbReference>
<dbReference type="InterPro" id="IPR012340">
    <property type="entry name" value="NA-bd_OB-fold"/>
</dbReference>
<comment type="subunit">
    <text evidence="6">Part of the 30S ribosomal subunit.</text>
</comment>
<comment type="similarity">
    <text evidence="1 6 7">Belongs to the universal ribosomal protein uS17 family.</text>
</comment>
<comment type="caution">
    <text evidence="8">The sequence shown here is derived from an EMBL/GenBank/DDBJ whole genome shotgun (WGS) entry which is preliminary data.</text>
</comment>
<dbReference type="GO" id="GO:0019843">
    <property type="term" value="F:rRNA binding"/>
    <property type="evidence" value="ECO:0007669"/>
    <property type="project" value="UniProtKB-UniRule"/>
</dbReference>